<dbReference type="InterPro" id="IPR036873">
    <property type="entry name" value="Rhodanese-like_dom_sf"/>
</dbReference>
<dbReference type="AlphaFoldDB" id="A0A109W677"/>
<dbReference type="STRING" id="888061.AXF15_09205"/>
<keyword evidence="4" id="KW-1185">Reference proteome</keyword>
<dbReference type="SUPFAM" id="SSF52821">
    <property type="entry name" value="Rhodanese/Cell cycle control phosphatase"/>
    <property type="match status" value="1"/>
</dbReference>
<feature type="chain" id="PRO_5007141343" description="Rhodanese domain-containing protein" evidence="1">
    <location>
        <begin position="22"/>
        <end position="141"/>
    </location>
</feature>
<organism evidence="3 4">
    <name type="scientific">Desulfomicrobium orale DSM 12838</name>
    <dbReference type="NCBI Taxonomy" id="888061"/>
    <lineage>
        <taxon>Bacteria</taxon>
        <taxon>Pseudomonadati</taxon>
        <taxon>Thermodesulfobacteriota</taxon>
        <taxon>Desulfovibrionia</taxon>
        <taxon>Desulfovibrionales</taxon>
        <taxon>Desulfomicrobiaceae</taxon>
        <taxon>Desulfomicrobium</taxon>
    </lineage>
</organism>
<dbReference type="Proteomes" id="UP000063964">
    <property type="component" value="Chromosome"/>
</dbReference>
<evidence type="ECO:0000256" key="1">
    <source>
        <dbReference type="SAM" id="SignalP"/>
    </source>
</evidence>
<sequence>MKRVSYMWLCCIVMCLMFPLACQSRNTVLLDPAEAAAFMERHEGREDFLVLDVRTAEEFRQGHIGGARWLDYYAPDFAERFARLDRNATILLYCRSGNRTSRVSDLAQRLGFTRIFDLRGGILAWSRAGLPLTAGKEPKAP</sequence>
<dbReference type="PANTHER" id="PTHR44086:SF13">
    <property type="entry name" value="THIOSULFATE SULFURTRANSFERASE PSPE"/>
    <property type="match status" value="1"/>
</dbReference>
<dbReference type="OrthoDB" id="5471138at2"/>
<dbReference type="InterPro" id="IPR001763">
    <property type="entry name" value="Rhodanese-like_dom"/>
</dbReference>
<feature type="domain" description="Rhodanese" evidence="2">
    <location>
        <begin position="44"/>
        <end position="134"/>
    </location>
</feature>
<dbReference type="Pfam" id="PF00581">
    <property type="entry name" value="Rhodanese"/>
    <property type="match status" value="1"/>
</dbReference>
<dbReference type="SMART" id="SM00450">
    <property type="entry name" value="RHOD"/>
    <property type="match status" value="1"/>
</dbReference>
<dbReference type="Gene3D" id="3.40.250.10">
    <property type="entry name" value="Rhodanese-like domain"/>
    <property type="match status" value="1"/>
</dbReference>
<keyword evidence="1" id="KW-0732">Signal</keyword>
<dbReference type="PANTHER" id="PTHR44086">
    <property type="entry name" value="THIOSULFATE SULFURTRANSFERASE RDL2, MITOCHONDRIAL-RELATED"/>
    <property type="match status" value="1"/>
</dbReference>
<dbReference type="KEGG" id="doa:AXF15_09205"/>
<dbReference type="GO" id="GO:0004792">
    <property type="term" value="F:thiosulfate-cyanide sulfurtransferase activity"/>
    <property type="evidence" value="ECO:0007669"/>
    <property type="project" value="TreeGrafter"/>
</dbReference>
<evidence type="ECO:0000313" key="3">
    <source>
        <dbReference type="EMBL" id="AMD93259.1"/>
    </source>
</evidence>
<protein>
    <recommendedName>
        <fullName evidence="2">Rhodanese domain-containing protein</fullName>
    </recommendedName>
</protein>
<gene>
    <name evidence="3" type="ORF">AXF15_09205</name>
</gene>
<name>A0A109W677_9BACT</name>
<evidence type="ECO:0000259" key="2">
    <source>
        <dbReference type="PROSITE" id="PS50206"/>
    </source>
</evidence>
<evidence type="ECO:0000313" key="4">
    <source>
        <dbReference type="Proteomes" id="UP000063964"/>
    </source>
</evidence>
<dbReference type="RefSeq" id="WP_066606384.1">
    <property type="nucleotide sequence ID" value="NZ_CP014230.1"/>
</dbReference>
<accession>A0A109W677</accession>
<dbReference type="PROSITE" id="PS50206">
    <property type="entry name" value="RHODANESE_3"/>
    <property type="match status" value="1"/>
</dbReference>
<dbReference type="EMBL" id="CP014230">
    <property type="protein sequence ID" value="AMD93259.1"/>
    <property type="molecule type" value="Genomic_DNA"/>
</dbReference>
<reference evidence="4" key="1">
    <citation type="submission" date="2016-02" db="EMBL/GenBank/DDBJ databases">
        <authorList>
            <person name="Holder M.E."/>
            <person name="Ajami N.J."/>
            <person name="Petrosino J.F."/>
        </authorList>
    </citation>
    <scope>NUCLEOTIDE SEQUENCE [LARGE SCALE GENOMIC DNA]</scope>
    <source>
        <strain evidence="4">DSM 12838</strain>
    </source>
</reference>
<proteinExistence type="predicted"/>
<dbReference type="CDD" id="cd00158">
    <property type="entry name" value="RHOD"/>
    <property type="match status" value="1"/>
</dbReference>
<feature type="signal peptide" evidence="1">
    <location>
        <begin position="1"/>
        <end position="21"/>
    </location>
</feature>